<accession>A0A4R0XA17</accession>
<dbReference type="AlphaFoldDB" id="A0A4R0XA17"/>
<feature type="region of interest" description="Disordered" evidence="1">
    <location>
        <begin position="268"/>
        <end position="312"/>
    </location>
</feature>
<protein>
    <recommendedName>
        <fullName evidence="4">Transposase</fullName>
    </recommendedName>
</protein>
<evidence type="ECO:0000256" key="1">
    <source>
        <dbReference type="SAM" id="MobiDB-lite"/>
    </source>
</evidence>
<name>A0A4R0XA17_9BURK</name>
<keyword evidence="3" id="KW-1185">Reference proteome</keyword>
<comment type="caution">
    <text evidence="2">The sequence shown here is derived from an EMBL/GenBank/DDBJ whole genome shotgun (WGS) entry which is preliminary data.</text>
</comment>
<evidence type="ECO:0000313" key="2">
    <source>
        <dbReference type="EMBL" id="TCG03737.1"/>
    </source>
</evidence>
<gene>
    <name evidence="2" type="ORF">BZM27_46175</name>
</gene>
<dbReference type="Proteomes" id="UP000294200">
    <property type="component" value="Unassembled WGS sequence"/>
</dbReference>
<evidence type="ECO:0000313" key="3">
    <source>
        <dbReference type="Proteomes" id="UP000294200"/>
    </source>
</evidence>
<evidence type="ECO:0008006" key="4">
    <source>
        <dbReference type="Google" id="ProtNLM"/>
    </source>
</evidence>
<proteinExistence type="predicted"/>
<sequence length="325" mass="35256">MHFAYGHEDIVAALLSSQRVQIQTKHDKPAYRRTGTAISYRFMRDGKGWRVFVSMAVRAPVRTTHRQCGAIGVDINTDHLAMSEIDSSGNLVRTLRIDLSTYGKSGQQAEALIGDACVAIAEFASAAGKPIVHELLDFARKKAELEATGARYARMLSSLSYSKIITNIDSACFRRGVETIAVNPAYTSVIGAVNHTKRHGISVHMGAACAIARRGLGLSERPVVRSGHVPARGSGHVTFALPVRNRAKHVWSLWAGVKRSLQAAHAAHVRSDRERAKARSRSAPLAPATRPMGAIQTSGVRSPGANRHQHCSGDVWSDLRTFAQV</sequence>
<reference evidence="2 3" key="1">
    <citation type="submission" date="2017-02" db="EMBL/GenBank/DDBJ databases">
        <title>Paraburkholderia sophoroidis sp. nov. and Paraburkholderia steynii sp. nov. rhizobial symbionts of the fynbos legume Hypocalyptus sophoroides.</title>
        <authorList>
            <person name="Steenkamp E.T."/>
            <person name="Beukes C.W."/>
            <person name="Van Zyl E."/>
            <person name="Avontuur J."/>
            <person name="Chan W.Y."/>
            <person name="Hassen A."/>
            <person name="Palmer M."/>
            <person name="Mthombeni L."/>
            <person name="Phalane F."/>
            <person name="Sereme K."/>
            <person name="Venter S.N."/>
        </authorList>
    </citation>
    <scope>NUCLEOTIDE SEQUENCE [LARGE SCALE GENOMIC DNA]</scope>
    <source>
        <strain evidence="2 3">HC1.1ba</strain>
    </source>
</reference>
<organism evidence="2 3">
    <name type="scientific">Paraburkholderia steynii</name>
    <dbReference type="NCBI Taxonomy" id="1245441"/>
    <lineage>
        <taxon>Bacteria</taxon>
        <taxon>Pseudomonadati</taxon>
        <taxon>Pseudomonadota</taxon>
        <taxon>Betaproteobacteria</taxon>
        <taxon>Burkholderiales</taxon>
        <taxon>Burkholderiaceae</taxon>
        <taxon>Paraburkholderia</taxon>
    </lineage>
</organism>
<dbReference type="EMBL" id="MWML01000347">
    <property type="protein sequence ID" value="TCG03737.1"/>
    <property type="molecule type" value="Genomic_DNA"/>
</dbReference>